<dbReference type="InterPro" id="IPR050638">
    <property type="entry name" value="AA-Vitamin_Transporters"/>
</dbReference>
<evidence type="ECO:0000256" key="5">
    <source>
        <dbReference type="ARBA" id="ARBA00023136"/>
    </source>
</evidence>
<organism evidence="8 9">
    <name type="scientific">Thiomicrorhabdus lithotrophica</name>
    <dbReference type="NCBI Taxonomy" id="2949997"/>
    <lineage>
        <taxon>Bacteria</taxon>
        <taxon>Pseudomonadati</taxon>
        <taxon>Pseudomonadota</taxon>
        <taxon>Gammaproteobacteria</taxon>
        <taxon>Thiotrichales</taxon>
        <taxon>Piscirickettsiaceae</taxon>
        <taxon>Thiomicrorhabdus</taxon>
    </lineage>
</organism>
<name>A0ABY8CCE9_9GAMM</name>
<evidence type="ECO:0000313" key="8">
    <source>
        <dbReference type="EMBL" id="WEJ62897.1"/>
    </source>
</evidence>
<keyword evidence="2" id="KW-1003">Cell membrane</keyword>
<dbReference type="EMBL" id="CP102381">
    <property type="protein sequence ID" value="WEJ62897.1"/>
    <property type="molecule type" value="Genomic_DNA"/>
</dbReference>
<feature type="transmembrane region" description="Helical" evidence="6">
    <location>
        <begin position="225"/>
        <end position="244"/>
    </location>
</feature>
<keyword evidence="4 6" id="KW-1133">Transmembrane helix</keyword>
<feature type="domain" description="EamA" evidence="7">
    <location>
        <begin position="163"/>
        <end position="298"/>
    </location>
</feature>
<reference evidence="8 9" key="1">
    <citation type="submission" date="2022-06" db="EMBL/GenBank/DDBJ databases">
        <title>Thiomicrohabdus sp. nov, an obligately chemolithoautotrophic, sulfur-oxidizing bacterium isolated from beach of Guanyin Mountain. Amoy.</title>
        <authorList>
            <person name="Zhu H."/>
        </authorList>
    </citation>
    <scope>NUCLEOTIDE SEQUENCE [LARGE SCALE GENOMIC DNA]</scope>
    <source>
        <strain evidence="8 9">XGS-01</strain>
    </source>
</reference>
<evidence type="ECO:0000256" key="6">
    <source>
        <dbReference type="SAM" id="Phobius"/>
    </source>
</evidence>
<feature type="transmembrane region" description="Helical" evidence="6">
    <location>
        <begin position="134"/>
        <end position="151"/>
    </location>
</feature>
<dbReference type="PANTHER" id="PTHR32322:SF18">
    <property type="entry name" value="S-ADENOSYLMETHIONINE_S-ADENOSYLHOMOCYSTEINE TRANSPORTER"/>
    <property type="match status" value="1"/>
</dbReference>
<sequence>MNRLTQPLSIINLGFLLAIIGTGLFSLKSIFIKLAYAEGLNTDSVLMLRMAIALPIYLGVLYWLAQKQPLPQNLSQKWLKITFLGFIGYYLSSWFDLKGLEMISAQLERLTLFTYPIMVALLGALFFKTPLTRKIVISLFITYLGLWIVFYKELSLTGENVPLGTLLVALAALSFSFYVLFGKQEIKAMGSIWFTGLAMSVSSLFVLIHFAVFNDYSSLEVSNMAWLWLILLAIFSTVIPSFMISEAIHRIGPTQTGIIGSLGPIMTMGLAIWILSEPFTIWHAAGMVFVIGGVSLLSYKKN</sequence>
<proteinExistence type="predicted"/>
<feature type="transmembrane region" description="Helical" evidence="6">
    <location>
        <begin position="281"/>
        <end position="299"/>
    </location>
</feature>
<dbReference type="PANTHER" id="PTHR32322">
    <property type="entry name" value="INNER MEMBRANE TRANSPORTER"/>
    <property type="match status" value="1"/>
</dbReference>
<evidence type="ECO:0000256" key="2">
    <source>
        <dbReference type="ARBA" id="ARBA00022475"/>
    </source>
</evidence>
<keyword evidence="3 6" id="KW-0812">Transmembrane</keyword>
<dbReference type="SUPFAM" id="SSF103481">
    <property type="entry name" value="Multidrug resistance efflux transporter EmrE"/>
    <property type="match status" value="2"/>
</dbReference>
<protein>
    <submittedName>
        <fullName evidence="8">DMT family transporter</fullName>
    </submittedName>
</protein>
<feature type="transmembrane region" description="Helical" evidence="6">
    <location>
        <begin position="256"/>
        <end position="275"/>
    </location>
</feature>
<keyword evidence="5 6" id="KW-0472">Membrane</keyword>
<dbReference type="InterPro" id="IPR000620">
    <property type="entry name" value="EamA_dom"/>
</dbReference>
<evidence type="ECO:0000256" key="1">
    <source>
        <dbReference type="ARBA" id="ARBA00004651"/>
    </source>
</evidence>
<dbReference type="RefSeq" id="WP_275595154.1">
    <property type="nucleotide sequence ID" value="NZ_CP102381.1"/>
</dbReference>
<feature type="transmembrane region" description="Helical" evidence="6">
    <location>
        <begin position="12"/>
        <end position="34"/>
    </location>
</feature>
<evidence type="ECO:0000256" key="3">
    <source>
        <dbReference type="ARBA" id="ARBA00022692"/>
    </source>
</evidence>
<accession>A0ABY8CCE9</accession>
<feature type="transmembrane region" description="Helical" evidence="6">
    <location>
        <begin position="193"/>
        <end position="213"/>
    </location>
</feature>
<dbReference type="Proteomes" id="UP001222275">
    <property type="component" value="Chromosome"/>
</dbReference>
<feature type="transmembrane region" description="Helical" evidence="6">
    <location>
        <begin position="163"/>
        <end position="181"/>
    </location>
</feature>
<feature type="transmembrane region" description="Helical" evidence="6">
    <location>
        <begin position="77"/>
        <end position="95"/>
    </location>
</feature>
<gene>
    <name evidence="8" type="ORF">NR989_01235</name>
</gene>
<feature type="domain" description="EamA" evidence="7">
    <location>
        <begin position="13"/>
        <end position="150"/>
    </location>
</feature>
<evidence type="ECO:0000259" key="7">
    <source>
        <dbReference type="Pfam" id="PF00892"/>
    </source>
</evidence>
<comment type="subcellular location">
    <subcellularLocation>
        <location evidence="1">Cell membrane</location>
        <topology evidence="1">Multi-pass membrane protein</topology>
    </subcellularLocation>
</comment>
<dbReference type="InterPro" id="IPR037185">
    <property type="entry name" value="EmrE-like"/>
</dbReference>
<feature type="transmembrane region" description="Helical" evidence="6">
    <location>
        <begin position="46"/>
        <end position="65"/>
    </location>
</feature>
<evidence type="ECO:0000313" key="9">
    <source>
        <dbReference type="Proteomes" id="UP001222275"/>
    </source>
</evidence>
<evidence type="ECO:0000256" key="4">
    <source>
        <dbReference type="ARBA" id="ARBA00022989"/>
    </source>
</evidence>
<feature type="transmembrane region" description="Helical" evidence="6">
    <location>
        <begin position="110"/>
        <end position="127"/>
    </location>
</feature>
<keyword evidence="9" id="KW-1185">Reference proteome</keyword>
<dbReference type="Pfam" id="PF00892">
    <property type="entry name" value="EamA"/>
    <property type="match status" value="2"/>
</dbReference>